<protein>
    <recommendedName>
        <fullName evidence="3">DUF429 domain-containing protein</fullName>
    </recommendedName>
</protein>
<dbReference type="Proteomes" id="UP000318288">
    <property type="component" value="Unassembled WGS sequence"/>
</dbReference>
<evidence type="ECO:0000313" key="2">
    <source>
        <dbReference type="Proteomes" id="UP000318288"/>
    </source>
</evidence>
<organism evidence="1 2">
    <name type="scientific">Rubripirellula tenax</name>
    <dbReference type="NCBI Taxonomy" id="2528015"/>
    <lineage>
        <taxon>Bacteria</taxon>
        <taxon>Pseudomonadati</taxon>
        <taxon>Planctomycetota</taxon>
        <taxon>Planctomycetia</taxon>
        <taxon>Pirellulales</taxon>
        <taxon>Pirellulaceae</taxon>
        <taxon>Rubripirellula</taxon>
    </lineage>
</organism>
<gene>
    <name evidence="1" type="ORF">Poly51_40900</name>
</gene>
<evidence type="ECO:0000313" key="1">
    <source>
        <dbReference type="EMBL" id="TWU50797.1"/>
    </source>
</evidence>
<dbReference type="EMBL" id="SJPW01000005">
    <property type="protein sequence ID" value="TWU50797.1"/>
    <property type="molecule type" value="Genomic_DNA"/>
</dbReference>
<evidence type="ECO:0008006" key="3">
    <source>
        <dbReference type="Google" id="ProtNLM"/>
    </source>
</evidence>
<comment type="caution">
    <text evidence="1">The sequence shown here is derived from an EMBL/GenBank/DDBJ whole genome shotgun (WGS) entry which is preliminary data.</text>
</comment>
<keyword evidence="2" id="KW-1185">Reference proteome</keyword>
<reference evidence="1 2" key="1">
    <citation type="submission" date="2019-02" db="EMBL/GenBank/DDBJ databases">
        <title>Deep-cultivation of Planctomycetes and their phenomic and genomic characterization uncovers novel biology.</title>
        <authorList>
            <person name="Wiegand S."/>
            <person name="Jogler M."/>
            <person name="Boedeker C."/>
            <person name="Pinto D."/>
            <person name="Vollmers J."/>
            <person name="Rivas-Marin E."/>
            <person name="Kohn T."/>
            <person name="Peeters S.H."/>
            <person name="Heuer A."/>
            <person name="Rast P."/>
            <person name="Oberbeckmann S."/>
            <person name="Bunk B."/>
            <person name="Jeske O."/>
            <person name="Meyerdierks A."/>
            <person name="Storesund J.E."/>
            <person name="Kallscheuer N."/>
            <person name="Luecker S."/>
            <person name="Lage O.M."/>
            <person name="Pohl T."/>
            <person name="Merkel B.J."/>
            <person name="Hornburger P."/>
            <person name="Mueller R.-W."/>
            <person name="Bruemmer F."/>
            <person name="Labrenz M."/>
            <person name="Spormann A.M."/>
            <person name="Op Den Camp H."/>
            <person name="Overmann J."/>
            <person name="Amann R."/>
            <person name="Jetten M.S.M."/>
            <person name="Mascher T."/>
            <person name="Medema M.H."/>
            <person name="Devos D.P."/>
            <person name="Kaster A.-K."/>
            <person name="Ovreas L."/>
            <person name="Rohde M."/>
            <person name="Galperin M.Y."/>
            <person name="Jogler C."/>
        </authorList>
    </citation>
    <scope>NUCLEOTIDE SEQUENCE [LARGE SCALE GENOMIC DNA]</scope>
    <source>
        <strain evidence="1 2">Poly51</strain>
    </source>
</reference>
<dbReference type="AlphaFoldDB" id="A0A5C6ERT3"/>
<dbReference type="OrthoDB" id="271339at2"/>
<proteinExistence type="predicted"/>
<sequence>MVSPMVPLPPIHTVIGVDFSGAAKSGKTAWIAEMAVQGDSNRMELTVLKSLGSLAGCDDRAAVCVSLADRILACAGSLVGMDFPFGLPIELGLGAWPDQLRHVQQFDGDAKDYGRSLVARAQQLGDTMHIRRKTDRETKTPFDCYHYRIIYQTFHGMRDVLALICDDPATSVLPFQYPKLRECKRIVVEACPSSTLKRLSLPHQKYKQSGGKPPDDNHKTVRRSILKGVNATGKNANVLISPHHRRIIMQDSGGDALDAVLSAIGSWQAFRSADHVNIANHQRYPAEGRVYA</sequence>
<name>A0A5C6ERT3_9BACT</name>
<accession>A0A5C6ERT3</accession>